<dbReference type="OrthoDB" id="1330026at2"/>
<accession>A0A1N7RH41</accession>
<protein>
    <submittedName>
        <fullName evidence="2">Uncharacterized protein</fullName>
    </submittedName>
</protein>
<organism evidence="2 3">
    <name type="scientific">Filimonas lacunae</name>
    <dbReference type="NCBI Taxonomy" id="477680"/>
    <lineage>
        <taxon>Bacteria</taxon>
        <taxon>Pseudomonadati</taxon>
        <taxon>Bacteroidota</taxon>
        <taxon>Chitinophagia</taxon>
        <taxon>Chitinophagales</taxon>
        <taxon>Chitinophagaceae</taxon>
        <taxon>Filimonas</taxon>
    </lineage>
</organism>
<dbReference type="RefSeq" id="WP_076382735.1">
    <property type="nucleotide sequence ID" value="NZ_AP017422.1"/>
</dbReference>
<name>A0A1N7RH41_9BACT</name>
<evidence type="ECO:0000256" key="1">
    <source>
        <dbReference type="SAM" id="Coils"/>
    </source>
</evidence>
<sequence>MDGTLVCAIVGSLVTVGAAITQYNKEKKANKEAEESKVEERRSKEELKVANNKILELTQEIAKRSENLVEANQKIADMQGRSLNEITGGKNLPVLVIGHNGSGQALNPLQPDGRLIYKGNIITFLVVNGGKYTIKDASVSIKDIYNKDNKEAITPYNYMKQVIDQRDWGTYKNILIGTLALKSRKHIYSSTMPDHEGYINLEYDVVVEWSNGLYQQHITIAITPDKTDIKSIYYDADGNIIPYEQLENAIKE</sequence>
<dbReference type="Proteomes" id="UP000186917">
    <property type="component" value="Unassembled WGS sequence"/>
</dbReference>
<keyword evidence="1" id="KW-0175">Coiled coil</keyword>
<evidence type="ECO:0000313" key="2">
    <source>
        <dbReference type="EMBL" id="SIT34460.1"/>
    </source>
</evidence>
<gene>
    <name evidence="2" type="ORF">SAMN05421788_11669</name>
</gene>
<reference evidence="3" key="1">
    <citation type="submission" date="2017-01" db="EMBL/GenBank/DDBJ databases">
        <authorList>
            <person name="Varghese N."/>
            <person name="Submissions S."/>
        </authorList>
    </citation>
    <scope>NUCLEOTIDE SEQUENCE [LARGE SCALE GENOMIC DNA]</scope>
    <source>
        <strain evidence="3">DSM 21054</strain>
    </source>
</reference>
<evidence type="ECO:0000313" key="3">
    <source>
        <dbReference type="Proteomes" id="UP000186917"/>
    </source>
</evidence>
<keyword evidence="3" id="KW-1185">Reference proteome</keyword>
<dbReference type="EMBL" id="FTOR01000016">
    <property type="protein sequence ID" value="SIT34460.1"/>
    <property type="molecule type" value="Genomic_DNA"/>
</dbReference>
<feature type="coiled-coil region" evidence="1">
    <location>
        <begin position="23"/>
        <end position="74"/>
    </location>
</feature>
<proteinExistence type="predicted"/>
<dbReference type="AlphaFoldDB" id="A0A1N7RH41"/>